<evidence type="ECO:0000313" key="8">
    <source>
        <dbReference type="EMBL" id="AZI58853.1"/>
    </source>
</evidence>
<dbReference type="GO" id="GO:0005886">
    <property type="term" value="C:plasma membrane"/>
    <property type="evidence" value="ECO:0007669"/>
    <property type="project" value="UniProtKB-SubCell"/>
</dbReference>
<evidence type="ECO:0000313" key="9">
    <source>
        <dbReference type="Proteomes" id="UP000268084"/>
    </source>
</evidence>
<feature type="transmembrane region" description="Helical" evidence="6">
    <location>
        <begin position="109"/>
        <end position="129"/>
    </location>
</feature>
<dbReference type="RefSeq" id="WP_124799757.1">
    <property type="nucleotide sequence ID" value="NZ_CP034170.1"/>
</dbReference>
<feature type="region of interest" description="Disordered" evidence="5">
    <location>
        <begin position="1"/>
        <end position="31"/>
    </location>
</feature>
<dbReference type="InterPro" id="IPR036259">
    <property type="entry name" value="MFS_trans_sf"/>
</dbReference>
<keyword evidence="4 6" id="KW-0472">Membrane</keyword>
<evidence type="ECO:0000256" key="1">
    <source>
        <dbReference type="ARBA" id="ARBA00004651"/>
    </source>
</evidence>
<feature type="transmembrane region" description="Helical" evidence="6">
    <location>
        <begin position="351"/>
        <end position="375"/>
    </location>
</feature>
<dbReference type="SUPFAM" id="SSF103473">
    <property type="entry name" value="MFS general substrate transporter"/>
    <property type="match status" value="1"/>
</dbReference>
<dbReference type="InterPro" id="IPR005828">
    <property type="entry name" value="MFS_sugar_transport-like"/>
</dbReference>
<dbReference type="Pfam" id="PF07690">
    <property type="entry name" value="MFS_1"/>
    <property type="match status" value="1"/>
</dbReference>
<feature type="transmembrane region" description="Helical" evidence="6">
    <location>
        <begin position="135"/>
        <end position="156"/>
    </location>
</feature>
<feature type="transmembrane region" description="Helical" evidence="6">
    <location>
        <begin position="325"/>
        <end position="345"/>
    </location>
</feature>
<dbReference type="PROSITE" id="PS50850">
    <property type="entry name" value="MFS"/>
    <property type="match status" value="1"/>
</dbReference>
<evidence type="ECO:0000256" key="5">
    <source>
        <dbReference type="SAM" id="MobiDB-lite"/>
    </source>
</evidence>
<feature type="transmembrane region" description="Helical" evidence="6">
    <location>
        <begin position="420"/>
        <end position="439"/>
    </location>
</feature>
<dbReference type="Pfam" id="PF00083">
    <property type="entry name" value="Sugar_tr"/>
    <property type="match status" value="1"/>
</dbReference>
<evidence type="ECO:0000256" key="3">
    <source>
        <dbReference type="ARBA" id="ARBA00022989"/>
    </source>
</evidence>
<keyword evidence="3 6" id="KW-1133">Transmembrane helix</keyword>
<dbReference type="Gene3D" id="1.20.1250.20">
    <property type="entry name" value="MFS general substrate transporter like domains"/>
    <property type="match status" value="2"/>
</dbReference>
<feature type="transmembrane region" description="Helical" evidence="6">
    <location>
        <begin position="396"/>
        <end position="414"/>
    </location>
</feature>
<feature type="domain" description="Major facilitator superfamily (MFS) profile" evidence="7">
    <location>
        <begin position="42"/>
        <end position="440"/>
    </location>
</feature>
<keyword evidence="2 6" id="KW-0812">Transmembrane</keyword>
<evidence type="ECO:0000256" key="4">
    <source>
        <dbReference type="ARBA" id="ARBA00023136"/>
    </source>
</evidence>
<reference evidence="8 9" key="2">
    <citation type="submission" date="2018-12" db="EMBL/GenBank/DDBJ databases">
        <title>Nakamurella antarcticus sp. nov., isolated from Antarctica South Shetland Islands soil.</title>
        <authorList>
            <person name="Peng F."/>
        </authorList>
    </citation>
    <scope>NUCLEOTIDE SEQUENCE [LARGE SCALE GENOMIC DNA]</scope>
    <source>
        <strain evidence="8 9">S14-144</strain>
    </source>
</reference>
<evidence type="ECO:0000259" key="7">
    <source>
        <dbReference type="PROSITE" id="PS50850"/>
    </source>
</evidence>
<dbReference type="OrthoDB" id="9776171at2"/>
<gene>
    <name evidence="8" type="ORF">EH165_12605</name>
</gene>
<dbReference type="Proteomes" id="UP000268084">
    <property type="component" value="Chromosome"/>
</dbReference>
<dbReference type="KEGG" id="nak:EH165_12605"/>
<organism evidence="8 9">
    <name type="scientific">Nakamurella antarctica</name>
    <dbReference type="NCBI Taxonomy" id="1902245"/>
    <lineage>
        <taxon>Bacteria</taxon>
        <taxon>Bacillati</taxon>
        <taxon>Actinomycetota</taxon>
        <taxon>Actinomycetes</taxon>
        <taxon>Nakamurellales</taxon>
        <taxon>Nakamurellaceae</taxon>
        <taxon>Nakamurella</taxon>
    </lineage>
</organism>
<dbReference type="EMBL" id="CP034170">
    <property type="protein sequence ID" value="AZI58853.1"/>
    <property type="molecule type" value="Genomic_DNA"/>
</dbReference>
<feature type="transmembrane region" description="Helical" evidence="6">
    <location>
        <begin position="45"/>
        <end position="67"/>
    </location>
</feature>
<feature type="transmembrane region" description="Helical" evidence="6">
    <location>
        <begin position="79"/>
        <end position="97"/>
    </location>
</feature>
<name>A0A3G8ZNN2_9ACTN</name>
<feature type="transmembrane region" description="Helical" evidence="6">
    <location>
        <begin position="206"/>
        <end position="224"/>
    </location>
</feature>
<accession>A0A3G8ZNN2</accession>
<feature type="transmembrane region" description="Helical" evidence="6">
    <location>
        <begin position="292"/>
        <end position="318"/>
    </location>
</feature>
<dbReference type="AlphaFoldDB" id="A0A3G8ZNN2"/>
<dbReference type="PANTHER" id="PTHR23534">
    <property type="entry name" value="MFS PERMEASE"/>
    <property type="match status" value="1"/>
</dbReference>
<protein>
    <submittedName>
        <fullName evidence="8">MFS transporter</fullName>
    </submittedName>
</protein>
<evidence type="ECO:0000256" key="6">
    <source>
        <dbReference type="SAM" id="Phobius"/>
    </source>
</evidence>
<dbReference type="InterPro" id="IPR011701">
    <property type="entry name" value="MFS"/>
</dbReference>
<sequence>MGANVVVNSGAKPAGGDLDPTQASPDEQWRERPDIVAIQRRTVRILIAAQIVGGIGIGAGASLGALLAEQVTSSESWAGLARTCSTLGAAAIALPLASMASRRGRNKALGLGWALAAIGGVVLVLSAAFSNIPLLIMGMLMFGSGTATNLQSRYAATDLAKPAHRSRTLSIVVWSTTIGAVLGPNLSGPGVTVAEWFGLPDLSGGFLISAVVLSLGAAAMWIFMRPDPLVTAQHHAPDVPVNTRKQRSLSVTMKAISESAVTRLAFVVVVLGHTVMASVMTMTPVHMADHGASLNIIGLTISVHVFGMYGLSPVVGVISDRLGRIPAIMIGQACFVASALIAGMSGTSNGMVMAGLFLLGLGWSFSLIAGSTLLGESVPSAIRPSVQGTGDMAMNVVAAVASGISGVVMAKWGFGGLNVIAGVLTIPVLLLVLSTVVTGRRSEKV</sequence>
<evidence type="ECO:0000256" key="2">
    <source>
        <dbReference type="ARBA" id="ARBA00022692"/>
    </source>
</evidence>
<feature type="transmembrane region" description="Helical" evidence="6">
    <location>
        <begin position="260"/>
        <end position="280"/>
    </location>
</feature>
<keyword evidence="9" id="KW-1185">Reference proteome</keyword>
<comment type="subcellular location">
    <subcellularLocation>
        <location evidence="1">Cell membrane</location>
        <topology evidence="1">Multi-pass membrane protein</topology>
    </subcellularLocation>
</comment>
<dbReference type="GO" id="GO:0022857">
    <property type="term" value="F:transmembrane transporter activity"/>
    <property type="evidence" value="ECO:0007669"/>
    <property type="project" value="InterPro"/>
</dbReference>
<dbReference type="PANTHER" id="PTHR23534:SF1">
    <property type="entry name" value="MAJOR FACILITATOR SUPERFAMILY PROTEIN"/>
    <property type="match status" value="1"/>
</dbReference>
<reference evidence="8 9" key="1">
    <citation type="submission" date="2018-11" db="EMBL/GenBank/DDBJ databases">
        <authorList>
            <person name="Da X."/>
        </authorList>
    </citation>
    <scope>NUCLEOTIDE SEQUENCE [LARGE SCALE GENOMIC DNA]</scope>
    <source>
        <strain evidence="8 9">S14-144</strain>
    </source>
</reference>
<feature type="transmembrane region" description="Helical" evidence="6">
    <location>
        <begin position="168"/>
        <end position="186"/>
    </location>
</feature>
<dbReference type="InterPro" id="IPR020846">
    <property type="entry name" value="MFS_dom"/>
</dbReference>
<proteinExistence type="predicted"/>